<dbReference type="InterPro" id="IPR023198">
    <property type="entry name" value="PGP-like_dom2"/>
</dbReference>
<name>A0ABS5CFL8_9BACL</name>
<comment type="caution">
    <text evidence="1">The sequence shown here is derived from an EMBL/GenBank/DDBJ whole genome shotgun (WGS) entry which is preliminary data.</text>
</comment>
<accession>A0ABS5CFL8</accession>
<evidence type="ECO:0000313" key="1">
    <source>
        <dbReference type="EMBL" id="MBP3964677.1"/>
    </source>
</evidence>
<dbReference type="NCBIfam" id="TIGR01509">
    <property type="entry name" value="HAD-SF-IA-v3"/>
    <property type="match status" value="1"/>
</dbReference>
<keyword evidence="1" id="KW-0378">Hydrolase</keyword>
<dbReference type="PANTHER" id="PTHR43611:SF3">
    <property type="entry name" value="FLAVIN MONONUCLEOTIDE HYDROLASE 1, CHLOROPLATIC"/>
    <property type="match status" value="1"/>
</dbReference>
<keyword evidence="2" id="KW-1185">Reference proteome</keyword>
<protein>
    <submittedName>
        <fullName evidence="1">HAD-IA family hydrolase</fullName>
    </submittedName>
</protein>
<dbReference type="Proteomes" id="UP000673394">
    <property type="component" value="Unassembled WGS sequence"/>
</dbReference>
<dbReference type="InterPro" id="IPR006439">
    <property type="entry name" value="HAD-SF_hydro_IA"/>
</dbReference>
<dbReference type="EMBL" id="JAGKSP010000007">
    <property type="protein sequence ID" value="MBP3964677.1"/>
    <property type="molecule type" value="Genomic_DNA"/>
</dbReference>
<proteinExistence type="predicted"/>
<dbReference type="InterPro" id="IPR023214">
    <property type="entry name" value="HAD_sf"/>
</dbReference>
<dbReference type="PANTHER" id="PTHR43611">
    <property type="entry name" value="ALPHA-D-GLUCOSE 1-PHOSPHATE PHOSPHATASE"/>
    <property type="match status" value="1"/>
</dbReference>
<dbReference type="InterPro" id="IPR036412">
    <property type="entry name" value="HAD-like_sf"/>
</dbReference>
<dbReference type="Gene3D" id="3.40.50.1000">
    <property type="entry name" value="HAD superfamily/HAD-like"/>
    <property type="match status" value="1"/>
</dbReference>
<reference evidence="1 2" key="1">
    <citation type="submission" date="2021-04" db="EMBL/GenBank/DDBJ databases">
        <title>Paenibacillus sp. DLE-14 whole genome sequence.</title>
        <authorList>
            <person name="Ham Y.J."/>
        </authorList>
    </citation>
    <scope>NUCLEOTIDE SEQUENCE [LARGE SCALE GENOMIC DNA]</scope>
    <source>
        <strain evidence="1 2">DLE-14</strain>
    </source>
</reference>
<dbReference type="RefSeq" id="WP_210660453.1">
    <property type="nucleotide sequence ID" value="NZ_JAGKSP010000007.1"/>
</dbReference>
<organism evidence="1 2">
    <name type="scientific">Paenibacillus lignilyticus</name>
    <dbReference type="NCBI Taxonomy" id="1172615"/>
    <lineage>
        <taxon>Bacteria</taxon>
        <taxon>Bacillati</taxon>
        <taxon>Bacillota</taxon>
        <taxon>Bacilli</taxon>
        <taxon>Bacillales</taxon>
        <taxon>Paenibacillaceae</taxon>
        <taxon>Paenibacillus</taxon>
    </lineage>
</organism>
<dbReference type="Gene3D" id="1.10.150.240">
    <property type="entry name" value="Putative phosphatase, domain 2"/>
    <property type="match status" value="1"/>
</dbReference>
<gene>
    <name evidence="1" type="ORF">I8J30_18320</name>
</gene>
<dbReference type="SUPFAM" id="SSF56784">
    <property type="entry name" value="HAD-like"/>
    <property type="match status" value="1"/>
</dbReference>
<sequence length="196" mass="22475">MSRSQLVLDVGGVLLSNFTPEFWEEVAGRANVSFDTLRTAFKRDLREDLWTGRVDEQTFWRWLEEQDLGLDTQLAQVGMSNHLKPLPAFYRIPAWSSYADIHLLSNHRHEWIAPLLEPIRSHLASVTISSEAGCCKPDLSIYRLVSSQIKQAAGILFVDDAERNLKAARELEWETLLADRDGVWVEQVEERLRDAV</sequence>
<evidence type="ECO:0000313" key="2">
    <source>
        <dbReference type="Proteomes" id="UP000673394"/>
    </source>
</evidence>
<dbReference type="GO" id="GO:0016787">
    <property type="term" value="F:hydrolase activity"/>
    <property type="evidence" value="ECO:0007669"/>
    <property type="project" value="UniProtKB-KW"/>
</dbReference>